<proteinExistence type="predicted"/>
<evidence type="ECO:0000313" key="1">
    <source>
        <dbReference type="EMBL" id="DAF60112.1"/>
    </source>
</evidence>
<organism evidence="1">
    <name type="scientific">Siphoviridae sp. ctprd3</name>
    <dbReference type="NCBI Taxonomy" id="2827943"/>
    <lineage>
        <taxon>Viruses</taxon>
        <taxon>Duplodnaviria</taxon>
        <taxon>Heunggongvirae</taxon>
        <taxon>Uroviricota</taxon>
        <taxon>Caudoviricetes</taxon>
    </lineage>
</organism>
<sequence length="292" mass="33589">MMTESKELIKMQSKAIIKSQPTSCSVSINREKQRIFNEYGTFDNILMSFSPSSQVGSKMPIGKAFKSNAPTLTYLDLCYGEGSVITWLVAWISDVYGICGFVNNEVTDNIKIMTANAIKDEYYFLNLNELITFFKMFIAGKFEKFYKKPNPQVITKSLNTFCSHRIDAIKSVEANIQREKEAKEDEAIKQNAITYEEWSARKKAKGEEVNLELIEDEKGNKLFRVKAPKTDARLDSAYMIVKNTTNADFNALSKLRDCFIKKYDIDPYDLIRSLGNKKLREYEERRNCQGNH</sequence>
<name>A0A8S5TAF4_9CAUD</name>
<dbReference type="EMBL" id="BK032783">
    <property type="protein sequence ID" value="DAF60112.1"/>
    <property type="molecule type" value="Genomic_DNA"/>
</dbReference>
<reference evidence="1" key="1">
    <citation type="journal article" date="2021" name="Proc. Natl. Acad. Sci. U.S.A.">
        <title>A Catalog of Tens of Thousands of Viruses from Human Metagenomes Reveals Hidden Associations with Chronic Diseases.</title>
        <authorList>
            <person name="Tisza M.J."/>
            <person name="Buck C.B."/>
        </authorList>
    </citation>
    <scope>NUCLEOTIDE SEQUENCE</scope>
    <source>
        <strain evidence="1">Ctprd3</strain>
    </source>
</reference>
<dbReference type="InterPro" id="IPR046573">
    <property type="entry name" value="DUF6633"/>
</dbReference>
<dbReference type="Pfam" id="PF20338">
    <property type="entry name" value="DUF6633"/>
    <property type="match status" value="1"/>
</dbReference>
<accession>A0A8S5TAF4</accession>
<protein>
    <submittedName>
        <fullName evidence="1">Uncharacterized protein</fullName>
    </submittedName>
</protein>